<evidence type="ECO:0000256" key="12">
    <source>
        <dbReference type="SAM" id="MobiDB-lite"/>
    </source>
</evidence>
<comment type="cofactor">
    <cofactor evidence="11">
        <name>thiamine diphosphate</name>
        <dbReference type="ChEBI" id="CHEBI:58937"/>
    </cofactor>
    <text evidence="11">Binds 1 thiamine pyrophosphate per subunit.</text>
</comment>
<feature type="domain" description="Thiamine pyrophosphate enzyme N-terminal TPP-binding" evidence="15">
    <location>
        <begin position="27"/>
        <end position="142"/>
    </location>
</feature>
<evidence type="ECO:0000256" key="3">
    <source>
        <dbReference type="ARBA" id="ARBA00007812"/>
    </source>
</evidence>
<evidence type="ECO:0000313" key="16">
    <source>
        <dbReference type="EMBL" id="WMW64142.1"/>
    </source>
</evidence>
<comment type="pathway">
    <text evidence="1 11">Amino-acid biosynthesis; L-isoleucine biosynthesis; L-isoleucine from 2-oxobutanoate: step 1/4.</text>
</comment>
<dbReference type="CDD" id="cd07035">
    <property type="entry name" value="TPP_PYR_POX_like"/>
    <property type="match status" value="1"/>
</dbReference>
<dbReference type="InterPro" id="IPR012000">
    <property type="entry name" value="Thiamin_PyroP_enz_cen_dom"/>
</dbReference>
<accession>A0ABY9QXU9</accession>
<evidence type="ECO:0000256" key="1">
    <source>
        <dbReference type="ARBA" id="ARBA00004974"/>
    </source>
</evidence>
<dbReference type="EMBL" id="CP133659">
    <property type="protein sequence ID" value="WMW64142.1"/>
    <property type="molecule type" value="Genomic_DNA"/>
</dbReference>
<protein>
    <recommendedName>
        <fullName evidence="4 11">Acetolactate synthase</fullName>
        <ecNumber evidence="4 11">2.2.1.6</ecNumber>
    </recommendedName>
</protein>
<reference evidence="16" key="1">
    <citation type="submission" date="2023-09" db="EMBL/GenBank/DDBJ databases">
        <authorList>
            <consortium name="CW5 consortium"/>
            <person name="Lu C.-W."/>
        </authorList>
    </citation>
    <scope>NUCLEOTIDE SEQUENCE</scope>
    <source>
        <strain evidence="16">KPS</strain>
    </source>
</reference>
<dbReference type="CDD" id="cd02015">
    <property type="entry name" value="TPP_AHAS"/>
    <property type="match status" value="1"/>
</dbReference>
<keyword evidence="17" id="KW-1185">Reference proteome</keyword>
<sequence length="615" mass="64395">MPAHTPSRTAPGTAPGAAPTPRKRQPNGADLVIRLLERQGIDVIAGIPGGANLPLYDALGRAGSIRHVLARHEQGAGFMAQGMARVTGRPAVFFATSGPGATNTLTAIADAKLDSVPVVCITGQVPLSLVGSDAFQEVDIYGMSIPVTKHNFLVRSVEELAEVIPAAFRIAASGRPGPVLVDIPKNVQMAPVDQAVFDNPPQPGQPAPPPAPDPAGISRAAALLNAAKRPMLYLGGGVVASGASDMAVQLAERAGLPTVMTLMALGAMPAGHPLSLGMLGMHAARHTNLLLAECDVLLVAGARFDDRAVGKAERFCPQATIIHIDIDESELDKILPVHCGITGDVGLALAELLPLMRPRAEAGREAWLTRVEECRRRHPFVMPGADDPRTPYGLIRCAADAVDHDAIVATDVGQHQMRTAQAYPLRGPRRWLTSGGLGTMGFGLPAAIGAALARPEATVLCFTGDGSLQMNIQELATAAEEGVNVKILLADNNALGLVRQQQELFYEGRLVASTYRRKVDFALIAEGFGVPAVDLDASEHPLRDLADALRAPGPCLIRVTVPAGANVYPMVPPGADNLQMIGGEPEPGDVMSTLSEDDDDSDTHADATGGRHVHA</sequence>
<dbReference type="RefSeq" id="WP_309540252.1">
    <property type="nucleotide sequence ID" value="NZ_CP133659.1"/>
</dbReference>
<dbReference type="SUPFAM" id="SSF52518">
    <property type="entry name" value="Thiamin diphosphate-binding fold (THDP-binding)"/>
    <property type="match status" value="2"/>
</dbReference>
<dbReference type="PANTHER" id="PTHR18968:SF170">
    <property type="entry name" value="ACETOLACTATE SYNTHASE ISOZYME 1 LARGE SUBUNIT"/>
    <property type="match status" value="1"/>
</dbReference>
<dbReference type="Pfam" id="PF02776">
    <property type="entry name" value="TPP_enzyme_N"/>
    <property type="match status" value="1"/>
</dbReference>
<feature type="region of interest" description="Disordered" evidence="12">
    <location>
        <begin position="1"/>
        <end position="26"/>
    </location>
</feature>
<dbReference type="InterPro" id="IPR029035">
    <property type="entry name" value="DHS-like_NAD/FAD-binding_dom"/>
</dbReference>
<gene>
    <name evidence="16" type="primary">ilvB</name>
    <name evidence="16" type="ORF">KPS_002128</name>
</gene>
<dbReference type="InterPro" id="IPR045229">
    <property type="entry name" value="TPP_enz"/>
</dbReference>
<evidence type="ECO:0000259" key="13">
    <source>
        <dbReference type="Pfam" id="PF00205"/>
    </source>
</evidence>
<evidence type="ECO:0000259" key="14">
    <source>
        <dbReference type="Pfam" id="PF02775"/>
    </source>
</evidence>
<dbReference type="PROSITE" id="PS00187">
    <property type="entry name" value="TPP_ENZYMES"/>
    <property type="match status" value="1"/>
</dbReference>
<evidence type="ECO:0000259" key="15">
    <source>
        <dbReference type="Pfam" id="PF02776"/>
    </source>
</evidence>
<evidence type="ECO:0000256" key="9">
    <source>
        <dbReference type="ARBA" id="ARBA00023052"/>
    </source>
</evidence>
<keyword evidence="10 11" id="KW-0100">Branched-chain amino acid biosynthesis</keyword>
<evidence type="ECO:0000256" key="2">
    <source>
        <dbReference type="ARBA" id="ARBA00005025"/>
    </source>
</evidence>
<dbReference type="InterPro" id="IPR039368">
    <property type="entry name" value="AHAS_TPP"/>
</dbReference>
<dbReference type="InterPro" id="IPR012846">
    <property type="entry name" value="Acetolactate_synth_lsu"/>
</dbReference>
<keyword evidence="5 11" id="KW-0028">Amino-acid biosynthesis</keyword>
<comment type="pathway">
    <text evidence="2 11">Amino-acid biosynthesis; L-valine biosynthesis; L-valine from pyruvate: step 1/4.</text>
</comment>
<feature type="domain" description="Thiamine pyrophosphate enzyme TPP-binding" evidence="14">
    <location>
        <begin position="411"/>
        <end position="559"/>
    </location>
</feature>
<feature type="compositionally biased region" description="Low complexity" evidence="12">
    <location>
        <begin position="1"/>
        <end position="20"/>
    </location>
</feature>
<proteinExistence type="inferred from homology"/>
<keyword evidence="8 11" id="KW-0460">Magnesium</keyword>
<feature type="region of interest" description="Disordered" evidence="12">
    <location>
        <begin position="581"/>
        <end position="615"/>
    </location>
</feature>
<evidence type="ECO:0000256" key="10">
    <source>
        <dbReference type="ARBA" id="ARBA00023304"/>
    </source>
</evidence>
<dbReference type="NCBIfam" id="NF006016">
    <property type="entry name" value="PRK08155.1"/>
    <property type="match status" value="1"/>
</dbReference>
<evidence type="ECO:0000256" key="5">
    <source>
        <dbReference type="ARBA" id="ARBA00022605"/>
    </source>
</evidence>
<dbReference type="NCBIfam" id="TIGR00118">
    <property type="entry name" value="acolac_lg"/>
    <property type="match status" value="1"/>
</dbReference>
<dbReference type="InterPro" id="IPR012001">
    <property type="entry name" value="Thiamin_PyroP_enz_TPP-bd_dom"/>
</dbReference>
<feature type="compositionally biased region" description="Pro residues" evidence="12">
    <location>
        <begin position="200"/>
        <end position="213"/>
    </location>
</feature>
<dbReference type="Gene3D" id="3.40.50.970">
    <property type="match status" value="2"/>
</dbReference>
<evidence type="ECO:0000256" key="8">
    <source>
        <dbReference type="ARBA" id="ARBA00022842"/>
    </source>
</evidence>
<dbReference type="Gene3D" id="3.40.50.1220">
    <property type="entry name" value="TPP-binding domain"/>
    <property type="match status" value="1"/>
</dbReference>
<dbReference type="InterPro" id="IPR011766">
    <property type="entry name" value="TPP_enzyme_TPP-bd"/>
</dbReference>
<evidence type="ECO:0000313" key="17">
    <source>
        <dbReference type="Proteomes" id="UP001180616"/>
    </source>
</evidence>
<dbReference type="SUPFAM" id="SSF52467">
    <property type="entry name" value="DHS-like NAD/FAD-binding domain"/>
    <property type="match status" value="1"/>
</dbReference>
<dbReference type="EC" id="2.2.1.6" evidence="4 11"/>
<dbReference type="PANTHER" id="PTHR18968">
    <property type="entry name" value="THIAMINE PYROPHOSPHATE ENZYMES"/>
    <property type="match status" value="1"/>
</dbReference>
<evidence type="ECO:0000256" key="7">
    <source>
        <dbReference type="ARBA" id="ARBA00022723"/>
    </source>
</evidence>
<dbReference type="Pfam" id="PF00205">
    <property type="entry name" value="TPP_enzyme_M"/>
    <property type="match status" value="1"/>
</dbReference>
<dbReference type="InterPro" id="IPR029061">
    <property type="entry name" value="THDP-binding"/>
</dbReference>
<evidence type="ECO:0000256" key="6">
    <source>
        <dbReference type="ARBA" id="ARBA00022679"/>
    </source>
</evidence>
<keyword evidence="7 11" id="KW-0479">Metal-binding</keyword>
<keyword evidence="9 11" id="KW-0786">Thiamine pyrophosphate</keyword>
<comment type="cofactor">
    <cofactor evidence="11">
        <name>Mg(2+)</name>
        <dbReference type="ChEBI" id="CHEBI:18420"/>
    </cofactor>
    <text evidence="11">Binds 1 Mg(2+) ion per subunit.</text>
</comment>
<dbReference type="InterPro" id="IPR000399">
    <property type="entry name" value="TPP-bd_CS"/>
</dbReference>
<feature type="domain" description="Thiamine pyrophosphate enzyme central" evidence="13">
    <location>
        <begin position="217"/>
        <end position="352"/>
    </location>
</feature>
<comment type="similarity">
    <text evidence="3 11">Belongs to the TPP enzyme family.</text>
</comment>
<dbReference type="Pfam" id="PF02775">
    <property type="entry name" value="TPP_enzyme_C"/>
    <property type="match status" value="1"/>
</dbReference>
<evidence type="ECO:0000256" key="11">
    <source>
        <dbReference type="RuleBase" id="RU003591"/>
    </source>
</evidence>
<dbReference type="Proteomes" id="UP001180616">
    <property type="component" value="Chromosome"/>
</dbReference>
<evidence type="ECO:0000256" key="4">
    <source>
        <dbReference type="ARBA" id="ARBA00013145"/>
    </source>
</evidence>
<comment type="catalytic activity">
    <reaction evidence="11">
        <text>2 pyruvate + H(+) = (2S)-2-acetolactate + CO2</text>
        <dbReference type="Rhea" id="RHEA:25249"/>
        <dbReference type="ChEBI" id="CHEBI:15361"/>
        <dbReference type="ChEBI" id="CHEBI:15378"/>
        <dbReference type="ChEBI" id="CHEBI:16526"/>
        <dbReference type="ChEBI" id="CHEBI:58476"/>
        <dbReference type="EC" id="2.2.1.6"/>
    </reaction>
</comment>
<keyword evidence="6 11" id="KW-0808">Transferase</keyword>
<feature type="region of interest" description="Disordered" evidence="12">
    <location>
        <begin position="195"/>
        <end position="215"/>
    </location>
</feature>
<organism evidence="16 17">
    <name type="scientific">Nitratidesulfovibrio liaohensis</name>
    <dbReference type="NCBI Taxonomy" id="2604158"/>
    <lineage>
        <taxon>Bacteria</taxon>
        <taxon>Pseudomonadati</taxon>
        <taxon>Thermodesulfobacteriota</taxon>
        <taxon>Desulfovibrionia</taxon>
        <taxon>Desulfovibrionales</taxon>
        <taxon>Desulfovibrionaceae</taxon>
        <taxon>Nitratidesulfovibrio</taxon>
    </lineage>
</organism>
<name>A0ABY9QXU9_9BACT</name>